<dbReference type="GO" id="GO:0032981">
    <property type="term" value="P:mitochondrial respiratory chain complex I assembly"/>
    <property type="evidence" value="ECO:0007669"/>
    <property type="project" value="InterPro"/>
</dbReference>
<organism evidence="9 10">
    <name type="scientific">Nematostella vectensis</name>
    <name type="common">Starlet sea anemone</name>
    <dbReference type="NCBI Taxonomy" id="45351"/>
    <lineage>
        <taxon>Eukaryota</taxon>
        <taxon>Metazoa</taxon>
        <taxon>Cnidaria</taxon>
        <taxon>Anthozoa</taxon>
        <taxon>Hexacorallia</taxon>
        <taxon>Actiniaria</taxon>
        <taxon>Edwardsiidae</taxon>
        <taxon>Nematostella</taxon>
    </lineage>
</organism>
<keyword evidence="5 8" id="KW-0472">Membrane</keyword>
<dbReference type="PANTHER" id="PTHR13002:SF1">
    <property type="entry name" value="COMPLEX I ASSEMBLY FACTOR TIMMDC1, MITOCHONDRIAL"/>
    <property type="match status" value="1"/>
</dbReference>
<evidence type="ECO:0000256" key="6">
    <source>
        <dbReference type="ARBA" id="ARBA00040778"/>
    </source>
</evidence>
<feature type="transmembrane region" description="Helical" evidence="8">
    <location>
        <begin position="96"/>
        <end position="113"/>
    </location>
</feature>
<evidence type="ECO:0000256" key="4">
    <source>
        <dbReference type="ARBA" id="ARBA00022989"/>
    </source>
</evidence>
<dbReference type="EMBL" id="DS470042">
    <property type="protein sequence ID" value="EDO30469.1"/>
    <property type="molecule type" value="Genomic_DNA"/>
</dbReference>
<comment type="similarity">
    <text evidence="2">Belongs to the Tim17/Tim22/Tim23 family.</text>
</comment>
<keyword evidence="4 8" id="KW-1133">Transmembrane helix</keyword>
<dbReference type="InParanoid" id="A7T0Q0"/>
<evidence type="ECO:0000256" key="2">
    <source>
        <dbReference type="ARBA" id="ARBA00008444"/>
    </source>
</evidence>
<name>A7T0Q0_NEMVE</name>
<dbReference type="OMA" id="SYMNFME"/>
<evidence type="ECO:0000313" key="9">
    <source>
        <dbReference type="EMBL" id="EDO30469.1"/>
    </source>
</evidence>
<dbReference type="Pfam" id="PF02466">
    <property type="entry name" value="Tim17"/>
    <property type="match status" value="1"/>
</dbReference>
<evidence type="ECO:0000256" key="1">
    <source>
        <dbReference type="ARBA" id="ARBA00004141"/>
    </source>
</evidence>
<dbReference type="STRING" id="45351.A7T0Q0"/>
<dbReference type="eggNOG" id="KOG4608">
    <property type="taxonomic scope" value="Eukaryota"/>
</dbReference>
<keyword evidence="10" id="KW-1185">Reference proteome</keyword>
<evidence type="ECO:0000256" key="8">
    <source>
        <dbReference type="SAM" id="Phobius"/>
    </source>
</evidence>
<dbReference type="PhylomeDB" id="A7T0Q0"/>
<feature type="transmembrane region" description="Helical" evidence="8">
    <location>
        <begin position="143"/>
        <end position="163"/>
    </location>
</feature>
<dbReference type="HOGENOM" id="CLU_1300999_0_0_1"/>
<comment type="subcellular location">
    <subcellularLocation>
        <location evidence="1">Membrane</location>
        <topology evidence="1">Multi-pass membrane protein</topology>
    </subcellularLocation>
</comment>
<evidence type="ECO:0000256" key="7">
    <source>
        <dbReference type="ARBA" id="ARBA00041344"/>
    </source>
</evidence>
<proteinExistence type="inferred from homology"/>
<reference evidence="9 10" key="1">
    <citation type="journal article" date="2007" name="Science">
        <title>Sea anemone genome reveals ancestral eumetazoan gene repertoire and genomic organization.</title>
        <authorList>
            <person name="Putnam N.H."/>
            <person name="Srivastava M."/>
            <person name="Hellsten U."/>
            <person name="Dirks B."/>
            <person name="Chapman J."/>
            <person name="Salamov A."/>
            <person name="Terry A."/>
            <person name="Shapiro H."/>
            <person name="Lindquist E."/>
            <person name="Kapitonov V.V."/>
            <person name="Jurka J."/>
            <person name="Genikhovich G."/>
            <person name="Grigoriev I.V."/>
            <person name="Lucas S.M."/>
            <person name="Steele R.E."/>
            <person name="Finnerty J.R."/>
            <person name="Technau U."/>
            <person name="Martindale M.Q."/>
            <person name="Rokhsar D.S."/>
        </authorList>
    </citation>
    <scope>NUCLEOTIDE SEQUENCE [LARGE SCALE GENOMIC DNA]</scope>
    <source>
        <strain evidence="10">CH2 X CH6</strain>
    </source>
</reference>
<gene>
    <name evidence="9" type="ORF">NEMVEDRAFT_v1g248385</name>
</gene>
<evidence type="ECO:0000256" key="5">
    <source>
        <dbReference type="ARBA" id="ARBA00023136"/>
    </source>
</evidence>
<dbReference type="FunCoup" id="A7T0Q0">
    <property type="interactions" value="198"/>
</dbReference>
<dbReference type="InterPro" id="IPR055299">
    <property type="entry name" value="TIMMDC1"/>
</dbReference>
<keyword evidence="3 8" id="KW-0812">Transmembrane</keyword>
<dbReference type="Proteomes" id="UP000001593">
    <property type="component" value="Unassembled WGS sequence"/>
</dbReference>
<dbReference type="PANTHER" id="PTHR13002">
    <property type="entry name" value="C3ORF1 PROTEIN-RELATED"/>
    <property type="match status" value="1"/>
</dbReference>
<dbReference type="GO" id="GO:0005739">
    <property type="term" value="C:mitochondrion"/>
    <property type="evidence" value="ECO:0000318"/>
    <property type="project" value="GO_Central"/>
</dbReference>
<sequence length="212" mass="24074">MDQPEKSGWDRVKALVQLDDNNQLAEEVQDIPTIICVGSIFGFLLGGQYGVRIRADSFLRQNKLTVYKSAMHAQRSFQSAKTLGFVRYGCRWGWRLGWFAGLYSFMLAATTSYRNKEDALNYVAAGASTGAIYKLFGGWRSMVVASGLCATISLPIGLLSQYGNTYLIPEEYRQKLQEKKEKEREEWRQKLQKTDVLIKGMEDDVNKETNKS</sequence>
<protein>
    <recommendedName>
        <fullName evidence="6">Complex I assembly factor TIMMDC1, mitochondrial</fullName>
    </recommendedName>
    <alternativeName>
        <fullName evidence="7">Translocase of inner mitochondrial membrane domain-containing protein 1</fullName>
    </alternativeName>
</protein>
<accession>A7T0Q0</accession>
<dbReference type="AlphaFoldDB" id="A7T0Q0"/>
<evidence type="ECO:0000313" key="10">
    <source>
        <dbReference type="Proteomes" id="UP000001593"/>
    </source>
</evidence>
<dbReference type="GO" id="GO:0016020">
    <property type="term" value="C:membrane"/>
    <property type="evidence" value="ECO:0007669"/>
    <property type="project" value="UniProtKB-SubCell"/>
</dbReference>
<feature type="transmembrane region" description="Helical" evidence="8">
    <location>
        <begin position="31"/>
        <end position="51"/>
    </location>
</feature>
<evidence type="ECO:0000256" key="3">
    <source>
        <dbReference type="ARBA" id="ARBA00022692"/>
    </source>
</evidence>